<feature type="transmembrane region" description="Helical" evidence="4">
    <location>
        <begin position="13"/>
        <end position="37"/>
    </location>
</feature>
<dbReference type="SUPFAM" id="SSF69593">
    <property type="entry name" value="Glycerol-3-phosphate (1)-acyltransferase"/>
    <property type="match status" value="1"/>
</dbReference>
<feature type="domain" description="Phospholipid/glycerol acyltransferase" evidence="5">
    <location>
        <begin position="106"/>
        <end position="261"/>
    </location>
</feature>
<evidence type="ECO:0000259" key="5">
    <source>
        <dbReference type="SMART" id="SM00563"/>
    </source>
</evidence>
<evidence type="ECO:0000313" key="7">
    <source>
        <dbReference type="Proteomes" id="UP000000598"/>
    </source>
</evidence>
<dbReference type="PANTHER" id="PTHR10983">
    <property type="entry name" value="1-ACYLGLYCEROL-3-PHOSPHATE ACYLTRANSFERASE-RELATED"/>
    <property type="match status" value="1"/>
</dbReference>
<proteinExistence type="inferred from homology"/>
<reference evidence="6 7" key="1">
    <citation type="journal article" date="2004" name="Nature">
        <title>Genome evolution in yeasts.</title>
        <authorList>
            <consortium name="Genolevures"/>
            <person name="Dujon B."/>
            <person name="Sherman D."/>
            <person name="Fischer G."/>
            <person name="Durrens P."/>
            <person name="Casaregola S."/>
            <person name="Lafontaine I."/>
            <person name="de Montigny J."/>
            <person name="Marck C."/>
            <person name="Neuveglise C."/>
            <person name="Talla E."/>
            <person name="Goffard N."/>
            <person name="Frangeul L."/>
            <person name="Aigle M."/>
            <person name="Anthouard V."/>
            <person name="Babour A."/>
            <person name="Barbe V."/>
            <person name="Barnay S."/>
            <person name="Blanchin S."/>
            <person name="Beckerich J.M."/>
            <person name="Beyne E."/>
            <person name="Bleykasten C."/>
            <person name="Boisrame A."/>
            <person name="Boyer J."/>
            <person name="Cattolico L."/>
            <person name="Confanioleri F."/>
            <person name="de Daruvar A."/>
            <person name="Despons L."/>
            <person name="Fabre E."/>
            <person name="Fairhead C."/>
            <person name="Ferry-Dumazet H."/>
            <person name="Groppi A."/>
            <person name="Hantraye F."/>
            <person name="Hennequin C."/>
            <person name="Jauniaux N."/>
            <person name="Joyet P."/>
            <person name="Kachouri R."/>
            <person name="Kerrest A."/>
            <person name="Koszul R."/>
            <person name="Lemaire M."/>
            <person name="Lesur I."/>
            <person name="Ma L."/>
            <person name="Muller H."/>
            <person name="Nicaud J.M."/>
            <person name="Nikolski M."/>
            <person name="Oztas S."/>
            <person name="Ozier-Kalogeropoulos O."/>
            <person name="Pellenz S."/>
            <person name="Potier S."/>
            <person name="Richard G.F."/>
            <person name="Straub M.L."/>
            <person name="Suleau A."/>
            <person name="Swennene D."/>
            <person name="Tekaia F."/>
            <person name="Wesolowski-Louvel M."/>
            <person name="Westhof E."/>
            <person name="Wirth B."/>
            <person name="Zeniou-Meyer M."/>
            <person name="Zivanovic I."/>
            <person name="Bolotin-Fukuhara M."/>
            <person name="Thierry A."/>
            <person name="Bouchier C."/>
            <person name="Caudron B."/>
            <person name="Scarpelli C."/>
            <person name="Gaillardin C."/>
            <person name="Weissenbach J."/>
            <person name="Wincker P."/>
            <person name="Souciet J.L."/>
        </authorList>
    </citation>
    <scope>NUCLEOTIDE SEQUENCE [LARGE SCALE GENOMIC DNA]</scope>
    <source>
        <strain evidence="7">ATCC 8585 / CBS 2359 / DSM 70799 / NBRC 1267 / NRRL Y-1140 / WM37</strain>
    </source>
</reference>
<dbReference type="CDD" id="cd07990">
    <property type="entry name" value="LPLAT_LCLAT1-like"/>
    <property type="match status" value="1"/>
</dbReference>
<name>Q6CW53_KLULA</name>
<accession>Q6CW53</accession>
<dbReference type="PaxDb" id="284590-Q6CW53"/>
<dbReference type="GO" id="GO:0036149">
    <property type="term" value="P:phosphatidylinositol acyl-chain remodeling"/>
    <property type="evidence" value="ECO:0007669"/>
    <property type="project" value="TreeGrafter"/>
</dbReference>
<dbReference type="InterPro" id="IPR002123">
    <property type="entry name" value="Plipid/glycerol_acylTrfase"/>
</dbReference>
<evidence type="ECO:0000256" key="1">
    <source>
        <dbReference type="ARBA" id="ARBA00008655"/>
    </source>
</evidence>
<evidence type="ECO:0000256" key="3">
    <source>
        <dbReference type="ARBA" id="ARBA00023315"/>
    </source>
</evidence>
<keyword evidence="4" id="KW-1133">Transmembrane helix</keyword>
<dbReference type="PANTHER" id="PTHR10983:SF16">
    <property type="entry name" value="LYSOCARDIOLIPIN ACYLTRANSFERASE 1"/>
    <property type="match status" value="1"/>
</dbReference>
<dbReference type="FunCoup" id="Q6CW53">
    <property type="interactions" value="285"/>
</dbReference>
<protein>
    <submittedName>
        <fullName evidence="6">KLLA0B06820p</fullName>
    </submittedName>
</protein>
<dbReference type="eggNOG" id="KOG1505">
    <property type="taxonomic scope" value="Eukaryota"/>
</dbReference>
<evidence type="ECO:0000313" key="6">
    <source>
        <dbReference type="EMBL" id="CAH02229.1"/>
    </source>
</evidence>
<keyword evidence="4" id="KW-0812">Transmembrane</keyword>
<keyword evidence="7" id="KW-1185">Reference proteome</keyword>
<evidence type="ECO:0000256" key="4">
    <source>
        <dbReference type="SAM" id="Phobius"/>
    </source>
</evidence>
<dbReference type="SMART" id="SM00563">
    <property type="entry name" value="PlsC"/>
    <property type="match status" value="1"/>
</dbReference>
<gene>
    <name evidence="6" type="ORF">KLLA0_B06820g</name>
</gene>
<evidence type="ECO:0000256" key="2">
    <source>
        <dbReference type="ARBA" id="ARBA00022679"/>
    </source>
</evidence>
<dbReference type="HOGENOM" id="CLU_041844_3_2_1"/>
<organism evidence="6 7">
    <name type="scientific">Kluyveromyces lactis (strain ATCC 8585 / CBS 2359 / DSM 70799 / NBRC 1267 / NRRL Y-1140 / WM37)</name>
    <name type="common">Yeast</name>
    <name type="synonym">Candida sphaerica</name>
    <dbReference type="NCBI Taxonomy" id="284590"/>
    <lineage>
        <taxon>Eukaryota</taxon>
        <taxon>Fungi</taxon>
        <taxon>Dikarya</taxon>
        <taxon>Ascomycota</taxon>
        <taxon>Saccharomycotina</taxon>
        <taxon>Saccharomycetes</taxon>
        <taxon>Saccharomycetales</taxon>
        <taxon>Saccharomycetaceae</taxon>
        <taxon>Kluyveromyces</taxon>
    </lineage>
</organism>
<dbReference type="GO" id="GO:0005783">
    <property type="term" value="C:endoplasmic reticulum"/>
    <property type="evidence" value="ECO:0007669"/>
    <property type="project" value="TreeGrafter"/>
</dbReference>
<dbReference type="OMA" id="FYIREFR"/>
<keyword evidence="4" id="KW-0472">Membrane</keyword>
<dbReference type="EMBL" id="CR382122">
    <property type="protein sequence ID" value="CAH02229.1"/>
    <property type="molecule type" value="Genomic_DNA"/>
</dbReference>
<dbReference type="AlphaFoldDB" id="Q6CW53"/>
<dbReference type="InParanoid" id="Q6CW53"/>
<dbReference type="InterPro" id="IPR032098">
    <property type="entry name" value="Acyltransf_C"/>
</dbReference>
<comment type="similarity">
    <text evidence="1">Belongs to the 1-acyl-sn-glycerol-3-phosphate acyltransferase family.</text>
</comment>
<dbReference type="GO" id="GO:0016746">
    <property type="term" value="F:acyltransferase activity"/>
    <property type="evidence" value="ECO:0007669"/>
    <property type="project" value="UniProtKB-KW"/>
</dbReference>
<dbReference type="Pfam" id="PF01553">
    <property type="entry name" value="Acyltransferase"/>
    <property type="match status" value="1"/>
</dbReference>
<keyword evidence="2" id="KW-0808">Transferase</keyword>
<feature type="transmembrane region" description="Helical" evidence="4">
    <location>
        <begin position="58"/>
        <end position="75"/>
    </location>
</feature>
<dbReference type="Pfam" id="PF16076">
    <property type="entry name" value="Acyltransf_C"/>
    <property type="match status" value="1"/>
</dbReference>
<sequence length="404" mass="46121">MLVSTILYRTYKVIVTFASMVIFIQGAISILVYQALINAFYSKNLSTRQKLMDLTKKRFILLLVTILSLVAPSHVRITTDNESIPKGTIYMDHHKGRLISKANSNAVVIANHQIYTDWVFLWWLAYVSERAGNVYIMLKKSLESIPLLGSGMTNYKFIFMNRKWEQDRINLSNKLHEIDLDARGVGIIAGNSPTTKTEEGLNIWDEAKVEKKGEQWPYWLMLFPEGTNLSAGTRARNKAFAEKSGLSPFKHVLLPRTTGLKFCLQKLRNSCEYVYDITIAYSGVRAEDYGQDIYKLGNIFLKGKAPKLVDIYIRAIRLDDIPLEDDDEFHSWLFSVWNLKDKLLDNYYKTGSFQLDPDLNHAVTGPCRVSILSLVSILLFPVLTMLPIFYYIGKKATSLVSKDS</sequence>
<dbReference type="KEGG" id="kla:KLLA0_B06820g"/>
<dbReference type="STRING" id="284590.Q6CW53"/>
<feature type="transmembrane region" description="Helical" evidence="4">
    <location>
        <begin position="371"/>
        <end position="392"/>
    </location>
</feature>
<keyword evidence="3" id="KW-0012">Acyltransferase</keyword>
<dbReference type="Proteomes" id="UP000000598">
    <property type="component" value="Chromosome B"/>
</dbReference>